<sequence>MREEDAVPAGSTCVKILTGKTPLQIRTAWDTYQAKIREEWEELERLKKVKEWRIANEGLITKLDELSEGKEHHLPIAYDFLDKIAEYGTLTPKQMEFAKSLIGKSENLIPYEEYRCLIEAWFYSELS</sequence>
<organism evidence="1">
    <name type="scientific">marine sediment metagenome</name>
    <dbReference type="NCBI Taxonomy" id="412755"/>
    <lineage>
        <taxon>unclassified sequences</taxon>
        <taxon>metagenomes</taxon>
        <taxon>ecological metagenomes</taxon>
    </lineage>
</organism>
<dbReference type="EMBL" id="BARU01044025">
    <property type="protein sequence ID" value="GAH87485.1"/>
    <property type="molecule type" value="Genomic_DNA"/>
</dbReference>
<feature type="non-terminal residue" evidence="1">
    <location>
        <position position="127"/>
    </location>
</feature>
<gene>
    <name evidence="1" type="ORF">S03H2_67287</name>
</gene>
<dbReference type="AlphaFoldDB" id="X1K1F8"/>
<reference evidence="1" key="1">
    <citation type="journal article" date="2014" name="Front. Microbiol.">
        <title>High frequency of phylogenetically diverse reductive dehalogenase-homologous genes in deep subseafloor sedimentary metagenomes.</title>
        <authorList>
            <person name="Kawai M."/>
            <person name="Futagami T."/>
            <person name="Toyoda A."/>
            <person name="Takaki Y."/>
            <person name="Nishi S."/>
            <person name="Hori S."/>
            <person name="Arai W."/>
            <person name="Tsubouchi T."/>
            <person name="Morono Y."/>
            <person name="Uchiyama I."/>
            <person name="Ito T."/>
            <person name="Fujiyama A."/>
            <person name="Inagaki F."/>
            <person name="Takami H."/>
        </authorList>
    </citation>
    <scope>NUCLEOTIDE SEQUENCE</scope>
    <source>
        <strain evidence="1">Expedition CK06-06</strain>
    </source>
</reference>
<name>X1K1F8_9ZZZZ</name>
<evidence type="ECO:0000313" key="1">
    <source>
        <dbReference type="EMBL" id="GAH87485.1"/>
    </source>
</evidence>
<proteinExistence type="predicted"/>
<comment type="caution">
    <text evidence="1">The sequence shown here is derived from an EMBL/GenBank/DDBJ whole genome shotgun (WGS) entry which is preliminary data.</text>
</comment>
<protein>
    <submittedName>
        <fullName evidence="1">Uncharacterized protein</fullName>
    </submittedName>
</protein>
<accession>X1K1F8</accession>